<organism evidence="1 2">
    <name type="scientific">Dendryphion nanum</name>
    <dbReference type="NCBI Taxonomy" id="256645"/>
    <lineage>
        <taxon>Eukaryota</taxon>
        <taxon>Fungi</taxon>
        <taxon>Dikarya</taxon>
        <taxon>Ascomycota</taxon>
        <taxon>Pezizomycotina</taxon>
        <taxon>Dothideomycetes</taxon>
        <taxon>Pleosporomycetidae</taxon>
        <taxon>Pleosporales</taxon>
        <taxon>Torulaceae</taxon>
        <taxon>Dendryphion</taxon>
    </lineage>
</organism>
<dbReference type="EMBL" id="JAGMWT010000004">
    <property type="protein sequence ID" value="KAH7130104.1"/>
    <property type="molecule type" value="Genomic_DNA"/>
</dbReference>
<evidence type="ECO:0000313" key="2">
    <source>
        <dbReference type="Proteomes" id="UP000700596"/>
    </source>
</evidence>
<keyword evidence="2" id="KW-1185">Reference proteome</keyword>
<gene>
    <name evidence="1" type="ORF">B0J11DRAFT_577653</name>
</gene>
<comment type="caution">
    <text evidence="1">The sequence shown here is derived from an EMBL/GenBank/DDBJ whole genome shotgun (WGS) entry which is preliminary data.</text>
</comment>
<protein>
    <submittedName>
        <fullName evidence="1">Uncharacterized protein</fullName>
    </submittedName>
</protein>
<dbReference type="AlphaFoldDB" id="A0A9P9E0S1"/>
<reference evidence="1" key="1">
    <citation type="journal article" date="2021" name="Nat. Commun.">
        <title>Genetic determinants of endophytism in the Arabidopsis root mycobiome.</title>
        <authorList>
            <person name="Mesny F."/>
            <person name="Miyauchi S."/>
            <person name="Thiergart T."/>
            <person name="Pickel B."/>
            <person name="Atanasova L."/>
            <person name="Karlsson M."/>
            <person name="Huettel B."/>
            <person name="Barry K.W."/>
            <person name="Haridas S."/>
            <person name="Chen C."/>
            <person name="Bauer D."/>
            <person name="Andreopoulos W."/>
            <person name="Pangilinan J."/>
            <person name="LaButti K."/>
            <person name="Riley R."/>
            <person name="Lipzen A."/>
            <person name="Clum A."/>
            <person name="Drula E."/>
            <person name="Henrissat B."/>
            <person name="Kohler A."/>
            <person name="Grigoriev I.V."/>
            <person name="Martin F.M."/>
            <person name="Hacquard S."/>
        </authorList>
    </citation>
    <scope>NUCLEOTIDE SEQUENCE</scope>
    <source>
        <strain evidence="1">MPI-CAGE-CH-0243</strain>
    </source>
</reference>
<name>A0A9P9E0S1_9PLEO</name>
<dbReference type="Proteomes" id="UP000700596">
    <property type="component" value="Unassembled WGS sequence"/>
</dbReference>
<evidence type="ECO:0000313" key="1">
    <source>
        <dbReference type="EMBL" id="KAH7130104.1"/>
    </source>
</evidence>
<accession>A0A9P9E0S1</accession>
<proteinExistence type="predicted"/>
<sequence>MAIQYQAQDSDKDIPMEPQKQTPLLFLTMDFKKEKLRIAHAVIEQCGDDMQNYTISHGTVYDHWACQLQQDFQGKIFNMKHAYNSLQDQFEEVLAANTILHHELGMARQNA</sequence>